<gene>
    <name evidence="2" type="ORF">CAC42_1157</name>
</gene>
<dbReference type="OrthoDB" id="2189254at2759"/>
<dbReference type="GO" id="GO:0070939">
    <property type="term" value="C:Dsl1/NZR complex"/>
    <property type="evidence" value="ECO:0007669"/>
    <property type="project" value="InterPro"/>
</dbReference>
<dbReference type="Gene3D" id="1.20.58.670">
    <property type="entry name" value="Dsl1p vesicle tethering complex, Tip20p subunit, domain D"/>
    <property type="match status" value="1"/>
</dbReference>
<comment type="caution">
    <text evidence="2">The sequence shown here is derived from an EMBL/GenBank/DDBJ whole genome shotgun (WGS) entry which is preliminary data.</text>
</comment>
<keyword evidence="3" id="KW-1185">Reference proteome</keyword>
<protein>
    <submittedName>
        <fullName evidence="2">RAD50-interacting protein 1</fullName>
    </submittedName>
</protein>
<dbReference type="InterPro" id="IPR042044">
    <property type="entry name" value="EXOC6PINT-1/Sec15/Tip20_C_dom2"/>
</dbReference>
<evidence type="ECO:0000313" key="3">
    <source>
        <dbReference type="Proteomes" id="UP000243797"/>
    </source>
</evidence>
<dbReference type="InParanoid" id="A0A2K1R248"/>
<dbReference type="STRING" id="2082308.A0A2K1R248"/>
<sequence>MPQTSDVRVQDYLDDRIQTAADLDSLESLLENVRRQQGLLREQLLEAQKDHKYASVEAEHHAQQLRKKSTAFNKQQGDIDRTLMIVTQSDSTEEAVARFQHVMTTLHRLEVASSYADLLQQVQQLSLDCSSHLDRDIDAAITCYEKLAKLSASLVPLQELAEGASPHMLDYIANTAASARAGIFANLAVKLEVILKKSQWPKSTAAIPADLQRDWNEEVGRLLSLQSPELFQSTSDNINRVSKDEPYVLAPYEVLVRPLSLRFQYHFSGDRMTNRLDKPEYFLNHVLDLIDEYSGFAQKNLQELLLKHIGGSDLAFTPAYVDATSAWITALMPLLHRKLQSILPQVVKQSSLFSNLIHELMAFDSRLRDEWNYAPLSTATPFRGLAHHVLSSLAYFPAWFAIERDFALSRYEAIISDRSTGFLDYESLESSATKPTKAAIRVNDLLETITDRYRPLASFHQKMKFLIDIQIAIFDRFHSRLHEGLEAYLTRTSTVGRTVHGVGQGEATDLSGTKGLDRLCRVYGSAEYLEKAMRDWSEDVFFLDLWQELQYRSKNKGQIKGDLSVSDIAAKTSAVGFQDGTEDEVQGALFDETAASYRRLRTRSEQVIIDTVTYDLRGALRPYSKVNTWASMSSTVSGSSQTAELDSFIRMLDEYMAFLSKATGRIPLRRMVRLIGQNIQAYMWDSVLIRHNFSTAGAAQLAADVKGIWQVIDRHVGSRQGASSMRKLVDGLKLLSLPVKGEIAIEADTGVEKVTTPQLGLWEVERRLFESNESAREALQDVGIELLSESEAREVLKRRVEIGS</sequence>
<keyword evidence="1" id="KW-0175">Coiled coil</keyword>
<accession>A0A2K1R248</accession>
<dbReference type="PANTHER" id="PTHR13520:SF0">
    <property type="entry name" value="RAD50-INTERACTING PROTEIN 1"/>
    <property type="match status" value="1"/>
</dbReference>
<reference evidence="2 3" key="1">
    <citation type="submission" date="2017-06" db="EMBL/GenBank/DDBJ databases">
        <title>Draft genome sequence of a variant of Elsinoe murrayae.</title>
        <authorList>
            <person name="Cheng Q."/>
        </authorList>
    </citation>
    <scope>NUCLEOTIDE SEQUENCE [LARGE SCALE GENOMIC DNA]</scope>
    <source>
        <strain evidence="2 3">CQ-2017a</strain>
    </source>
</reference>
<dbReference type="PANTHER" id="PTHR13520">
    <property type="entry name" value="RAD50-INTERACTING PROTEIN 1 RINT-1"/>
    <property type="match status" value="1"/>
</dbReference>
<dbReference type="AlphaFoldDB" id="A0A2K1R248"/>
<feature type="coiled-coil region" evidence="1">
    <location>
        <begin position="16"/>
        <end position="50"/>
    </location>
</feature>
<organism evidence="2 3">
    <name type="scientific">Sphaceloma murrayae</name>
    <dbReference type="NCBI Taxonomy" id="2082308"/>
    <lineage>
        <taxon>Eukaryota</taxon>
        <taxon>Fungi</taxon>
        <taxon>Dikarya</taxon>
        <taxon>Ascomycota</taxon>
        <taxon>Pezizomycotina</taxon>
        <taxon>Dothideomycetes</taxon>
        <taxon>Dothideomycetidae</taxon>
        <taxon>Myriangiales</taxon>
        <taxon>Elsinoaceae</taxon>
        <taxon>Sphaceloma</taxon>
    </lineage>
</organism>
<dbReference type="Proteomes" id="UP000243797">
    <property type="component" value="Unassembled WGS sequence"/>
</dbReference>
<evidence type="ECO:0000313" key="2">
    <source>
        <dbReference type="EMBL" id="PNS21378.1"/>
    </source>
</evidence>
<dbReference type="PROSITE" id="PS51386">
    <property type="entry name" value="RINT1_TIP20"/>
    <property type="match status" value="1"/>
</dbReference>
<dbReference type="GO" id="GO:0006890">
    <property type="term" value="P:retrograde vesicle-mediated transport, Golgi to endoplasmic reticulum"/>
    <property type="evidence" value="ECO:0007669"/>
    <property type="project" value="InterPro"/>
</dbReference>
<evidence type="ECO:0000256" key="1">
    <source>
        <dbReference type="SAM" id="Coils"/>
    </source>
</evidence>
<dbReference type="InterPro" id="IPR007528">
    <property type="entry name" value="RINT1_Tip20"/>
</dbReference>
<proteinExistence type="predicted"/>
<dbReference type="Pfam" id="PF04437">
    <property type="entry name" value="RINT1_TIP1"/>
    <property type="match status" value="1"/>
</dbReference>
<dbReference type="GO" id="GO:0060628">
    <property type="term" value="P:regulation of ER to Golgi vesicle-mediated transport"/>
    <property type="evidence" value="ECO:0007669"/>
    <property type="project" value="TreeGrafter"/>
</dbReference>
<dbReference type="EMBL" id="NKHZ01000011">
    <property type="protein sequence ID" value="PNS21378.1"/>
    <property type="molecule type" value="Genomic_DNA"/>
</dbReference>
<dbReference type="GO" id="GO:0006888">
    <property type="term" value="P:endoplasmic reticulum to Golgi vesicle-mediated transport"/>
    <property type="evidence" value="ECO:0007669"/>
    <property type="project" value="InterPro"/>
</dbReference>
<name>A0A2K1R248_9PEZI</name>